<dbReference type="RefSeq" id="WP_099860649.1">
    <property type="nucleotide sequence ID" value="NZ_PEOG01000014.1"/>
</dbReference>
<dbReference type="OrthoDB" id="8774817at2"/>
<evidence type="ECO:0000313" key="2">
    <source>
        <dbReference type="EMBL" id="PIM53952.1"/>
    </source>
</evidence>
<dbReference type="AlphaFoldDB" id="A0A2G9CC94"/>
<evidence type="ECO:0000256" key="1">
    <source>
        <dbReference type="SAM" id="SignalP"/>
    </source>
</evidence>
<feature type="signal peptide" evidence="1">
    <location>
        <begin position="1"/>
        <end position="32"/>
    </location>
</feature>
<keyword evidence="1" id="KW-0732">Signal</keyword>
<feature type="chain" id="PRO_5013809180" description="DUF541 domain-containing protein" evidence="1">
    <location>
        <begin position="33"/>
        <end position="445"/>
    </location>
</feature>
<dbReference type="EMBL" id="PEOG01000014">
    <property type="protein sequence ID" value="PIM53952.1"/>
    <property type="molecule type" value="Genomic_DNA"/>
</dbReference>
<organism evidence="2 3">
    <name type="scientific">Roseateles chitinivorans</name>
    <dbReference type="NCBI Taxonomy" id="2917965"/>
    <lineage>
        <taxon>Bacteria</taxon>
        <taxon>Pseudomonadati</taxon>
        <taxon>Pseudomonadota</taxon>
        <taxon>Betaproteobacteria</taxon>
        <taxon>Burkholderiales</taxon>
        <taxon>Sphaerotilaceae</taxon>
        <taxon>Roseateles</taxon>
    </lineage>
</organism>
<evidence type="ECO:0000313" key="3">
    <source>
        <dbReference type="Proteomes" id="UP000231501"/>
    </source>
</evidence>
<name>A0A2G9CC94_9BURK</name>
<gene>
    <name evidence="2" type="ORF">CS062_06550</name>
</gene>
<reference evidence="2 3" key="1">
    <citation type="submission" date="2017-11" db="EMBL/GenBank/DDBJ databases">
        <title>Draft genome sequence of Mitsuaria sp. HWN-4.</title>
        <authorList>
            <person name="Gundlapally S.R."/>
        </authorList>
    </citation>
    <scope>NUCLEOTIDE SEQUENCE [LARGE SCALE GENOMIC DNA]</scope>
    <source>
        <strain evidence="2 3">HWN-4</strain>
    </source>
</reference>
<evidence type="ECO:0008006" key="4">
    <source>
        <dbReference type="Google" id="ProtNLM"/>
    </source>
</evidence>
<dbReference type="Proteomes" id="UP000231501">
    <property type="component" value="Unassembled WGS sequence"/>
</dbReference>
<proteinExistence type="predicted"/>
<sequence length="445" mass="46279">MSTLPNWHRHATRAWRRPIGVLLAMFTAAAGAVPATTDAPFEVSLTGQPTRYLVAGAPYEVTGHGLARFGMTAAEVRGVIGREHPEALASLREDADPETGGIAWTIRVSSLAPAAMPGTLRYHFGAESGRLVAVDAEWASDGPSTPGQRAALIGAAQAVGATLAGWRWPPLATTRGRLLPDGTLIVFAGSDFQGAGVEIRLTGVDVDVEARARTASSTARPREHRVAPPGPSMLRLRLAAPATAAAVVAAASAPPAAGSGAARAVALHRVTGFRSARFGMNEEELRAAIAHDFAPAADALQTVENRAEGTRALVVRLAALEPGPGAATVSYILGTVSQRLTHVNVVWSTGDTPDEALRQRMVDAGGRLARYFQQLGWRPGTTTSRLAPDGSYAVLFAGVDAQDAALELKISGVTTQRRGQAAVTPKGPAVLRVAYYATTGAATPP</sequence>
<comment type="caution">
    <text evidence="2">The sequence shown here is derived from an EMBL/GenBank/DDBJ whole genome shotgun (WGS) entry which is preliminary data.</text>
</comment>
<keyword evidence="3" id="KW-1185">Reference proteome</keyword>
<accession>A0A2G9CC94</accession>
<protein>
    <recommendedName>
        <fullName evidence="4">DUF541 domain-containing protein</fullName>
    </recommendedName>
</protein>